<organism evidence="2 3">
    <name type="scientific">Aplosporella prunicola CBS 121167</name>
    <dbReference type="NCBI Taxonomy" id="1176127"/>
    <lineage>
        <taxon>Eukaryota</taxon>
        <taxon>Fungi</taxon>
        <taxon>Dikarya</taxon>
        <taxon>Ascomycota</taxon>
        <taxon>Pezizomycotina</taxon>
        <taxon>Dothideomycetes</taxon>
        <taxon>Dothideomycetes incertae sedis</taxon>
        <taxon>Botryosphaeriales</taxon>
        <taxon>Aplosporellaceae</taxon>
        <taxon>Aplosporella</taxon>
    </lineage>
</organism>
<dbReference type="RefSeq" id="XP_033397324.1">
    <property type="nucleotide sequence ID" value="XM_033543184.1"/>
</dbReference>
<dbReference type="Proteomes" id="UP000799438">
    <property type="component" value="Unassembled WGS sequence"/>
</dbReference>
<name>A0A6A6BBJ9_9PEZI</name>
<proteinExistence type="predicted"/>
<dbReference type="EMBL" id="ML995486">
    <property type="protein sequence ID" value="KAF2141612.1"/>
    <property type="molecule type" value="Genomic_DNA"/>
</dbReference>
<dbReference type="AlphaFoldDB" id="A0A6A6BBJ9"/>
<evidence type="ECO:0000256" key="1">
    <source>
        <dbReference type="SAM" id="MobiDB-lite"/>
    </source>
</evidence>
<accession>A0A6A6BBJ9</accession>
<feature type="region of interest" description="Disordered" evidence="1">
    <location>
        <begin position="1"/>
        <end position="25"/>
    </location>
</feature>
<gene>
    <name evidence="2" type="ORF">K452DRAFT_308702</name>
</gene>
<evidence type="ECO:0000313" key="3">
    <source>
        <dbReference type="Proteomes" id="UP000799438"/>
    </source>
</evidence>
<sequence>MSLKPSEPNNSSTSRQSPIPDTKDWVKASKELERLRLDDTCRENEVYASAVTSKTEVSRAHKNAGTALKAETVGRLWEGITEEDEHPEGCMCWTVEAQYPSKMRSQI</sequence>
<feature type="compositionally biased region" description="Polar residues" evidence="1">
    <location>
        <begin position="7"/>
        <end position="19"/>
    </location>
</feature>
<evidence type="ECO:0000313" key="2">
    <source>
        <dbReference type="EMBL" id="KAF2141612.1"/>
    </source>
</evidence>
<reference evidence="2" key="1">
    <citation type="journal article" date="2020" name="Stud. Mycol.">
        <title>101 Dothideomycetes genomes: a test case for predicting lifestyles and emergence of pathogens.</title>
        <authorList>
            <person name="Haridas S."/>
            <person name="Albert R."/>
            <person name="Binder M."/>
            <person name="Bloem J."/>
            <person name="Labutti K."/>
            <person name="Salamov A."/>
            <person name="Andreopoulos B."/>
            <person name="Baker S."/>
            <person name="Barry K."/>
            <person name="Bills G."/>
            <person name="Bluhm B."/>
            <person name="Cannon C."/>
            <person name="Castanera R."/>
            <person name="Culley D."/>
            <person name="Daum C."/>
            <person name="Ezra D."/>
            <person name="Gonzalez J."/>
            <person name="Henrissat B."/>
            <person name="Kuo A."/>
            <person name="Liang C."/>
            <person name="Lipzen A."/>
            <person name="Lutzoni F."/>
            <person name="Magnuson J."/>
            <person name="Mondo S."/>
            <person name="Nolan M."/>
            <person name="Ohm R."/>
            <person name="Pangilinan J."/>
            <person name="Park H.-J."/>
            <person name="Ramirez L."/>
            <person name="Alfaro M."/>
            <person name="Sun H."/>
            <person name="Tritt A."/>
            <person name="Yoshinaga Y."/>
            <person name="Zwiers L.-H."/>
            <person name="Turgeon B."/>
            <person name="Goodwin S."/>
            <person name="Spatafora J."/>
            <person name="Crous P."/>
            <person name="Grigoriev I."/>
        </authorList>
    </citation>
    <scope>NUCLEOTIDE SEQUENCE</scope>
    <source>
        <strain evidence="2">CBS 121167</strain>
    </source>
</reference>
<dbReference type="GeneID" id="54300681"/>
<keyword evidence="3" id="KW-1185">Reference proteome</keyword>
<protein>
    <submittedName>
        <fullName evidence="2">Uncharacterized protein</fullName>
    </submittedName>
</protein>